<feature type="compositionally biased region" description="Basic and acidic residues" evidence="1">
    <location>
        <begin position="300"/>
        <end position="316"/>
    </location>
</feature>
<sequence>MSLQYANTGRRRAGTIESSHFGQVAPQQTRPLSAVTFKHRSEVNPSIAVTHSTGTLDSSVERLPFNSRPQLPGDHFLVPATPSSTTSHPSAGLPSATSPRPKQVIESSNNNKLLLRERSATASRLVPTVVAVNPADQRLDLSVNGNTKLLTHAASLGESGLIMQTRHADEGAAWEARKRRNEDDSRFVSPRSSHAALRASPQTRTAALREESRPLPPRMLSGATASPGGYGASPHNGHASPHMQLPSFNHLASGGPDDPVNGKRRRVTVSRQDEEARARDAYDYVDEDEEAYRAAARARRGPERDGAAHYSPESRHYAAGPPQNGPVPTSAEAEQYEGVVPLSRRRGDLAHAKASRLHIDVGNSGSPTAADLPSSGSRRTNAPTPVARSAPAHKISFDGEPGLSSRHPGAHQSPAGTGMAPGPIGRRVEYEIDERYAGASPPQRGLAPRPEPAGSQRSAMGHGSKTQFLALFSNFYDSLTDSRTLKATLEDQVRRSNTLLQTLQRSSRVLDATVDRRIKEERGMWETRVHALEDRVRELEGKLGIASVEPASQRVPPAAETRPGETSTEVTTDPNAPVPAGARKVGGASNKSKKENAAKAKAKEEEEVKKQLDAAEASEPADDAEEGDELQSSRGEGE</sequence>
<proteinExistence type="predicted"/>
<evidence type="ECO:0000313" key="3">
    <source>
        <dbReference type="Proteomes" id="UP000054845"/>
    </source>
</evidence>
<name>A0A0P1BM19_9BASI</name>
<dbReference type="EMBL" id="CCYA01000254">
    <property type="protein sequence ID" value="CEH17303.1"/>
    <property type="molecule type" value="Genomic_DNA"/>
</dbReference>
<dbReference type="OrthoDB" id="2138242at2759"/>
<evidence type="ECO:0000256" key="1">
    <source>
        <dbReference type="SAM" id="MobiDB-lite"/>
    </source>
</evidence>
<feature type="compositionally biased region" description="Polar residues" evidence="1">
    <location>
        <begin position="95"/>
        <end position="104"/>
    </location>
</feature>
<dbReference type="AlphaFoldDB" id="A0A0P1BM19"/>
<organism evidence="2 3">
    <name type="scientific">Ceraceosorus bombacis</name>
    <dbReference type="NCBI Taxonomy" id="401625"/>
    <lineage>
        <taxon>Eukaryota</taxon>
        <taxon>Fungi</taxon>
        <taxon>Dikarya</taxon>
        <taxon>Basidiomycota</taxon>
        <taxon>Ustilaginomycotina</taxon>
        <taxon>Exobasidiomycetes</taxon>
        <taxon>Ceraceosorales</taxon>
        <taxon>Ceraceosoraceae</taxon>
        <taxon>Ceraceosorus</taxon>
    </lineage>
</organism>
<dbReference type="Proteomes" id="UP000054845">
    <property type="component" value="Unassembled WGS sequence"/>
</dbReference>
<protein>
    <submittedName>
        <fullName evidence="2">Uncharacterized protein</fullName>
    </submittedName>
</protein>
<feature type="compositionally biased region" description="Basic and acidic residues" evidence="1">
    <location>
        <begin position="592"/>
        <end position="613"/>
    </location>
</feature>
<feature type="region of interest" description="Disordered" evidence="1">
    <location>
        <begin position="1"/>
        <end position="30"/>
    </location>
</feature>
<feature type="compositionally biased region" description="Polar residues" evidence="1">
    <location>
        <begin position="16"/>
        <end position="30"/>
    </location>
</feature>
<feature type="region of interest" description="Disordered" evidence="1">
    <location>
        <begin position="175"/>
        <end position="335"/>
    </location>
</feature>
<reference evidence="2 3" key="1">
    <citation type="submission" date="2014-09" db="EMBL/GenBank/DDBJ databases">
        <authorList>
            <person name="Magalhaes I.L.F."/>
            <person name="Oliveira U."/>
            <person name="Santos F.R."/>
            <person name="Vidigal T.H.D.A."/>
            <person name="Brescovit A.D."/>
            <person name="Santos A.J."/>
        </authorList>
    </citation>
    <scope>NUCLEOTIDE SEQUENCE [LARGE SCALE GENOMIC DNA]</scope>
</reference>
<feature type="region of interest" description="Disordered" evidence="1">
    <location>
        <begin position="46"/>
        <end position="104"/>
    </location>
</feature>
<feature type="compositionally biased region" description="Polar residues" evidence="1">
    <location>
        <begin position="374"/>
        <end position="383"/>
    </location>
</feature>
<feature type="region of interest" description="Disordered" evidence="1">
    <location>
        <begin position="356"/>
        <end position="424"/>
    </location>
</feature>
<feature type="compositionally biased region" description="Low complexity" evidence="1">
    <location>
        <begin position="79"/>
        <end position="91"/>
    </location>
</feature>
<feature type="compositionally biased region" description="Acidic residues" evidence="1">
    <location>
        <begin position="619"/>
        <end position="629"/>
    </location>
</feature>
<feature type="compositionally biased region" description="Basic and acidic residues" evidence="1">
    <location>
        <begin position="271"/>
        <end position="282"/>
    </location>
</feature>
<feature type="compositionally biased region" description="Polar residues" evidence="1">
    <location>
        <begin position="564"/>
        <end position="574"/>
    </location>
</feature>
<accession>A0A0P1BM19</accession>
<evidence type="ECO:0000313" key="2">
    <source>
        <dbReference type="EMBL" id="CEH17303.1"/>
    </source>
</evidence>
<feature type="region of interest" description="Disordered" evidence="1">
    <location>
        <begin position="547"/>
        <end position="638"/>
    </location>
</feature>
<feature type="region of interest" description="Disordered" evidence="1">
    <location>
        <begin position="438"/>
        <end position="462"/>
    </location>
</feature>
<feature type="compositionally biased region" description="Polar residues" evidence="1">
    <location>
        <begin position="46"/>
        <end position="58"/>
    </location>
</feature>
<keyword evidence="3" id="KW-1185">Reference proteome</keyword>